<reference evidence="1 2" key="1">
    <citation type="submission" date="2013-06" db="EMBL/GenBank/DDBJ databases">
        <authorList>
            <person name="Walk S."/>
            <person name="Aronoff D."/>
            <person name="Young V.Y."/>
            <person name="Marsh J."/>
            <person name="Harrison L."/>
            <person name="Daugherty S.C."/>
            <person name="Shefchek K.A."/>
            <person name="Hine E.E."/>
            <person name="Tallon L.J."/>
            <person name="Sadzewicz L.K."/>
            <person name="Rasko D.A."/>
        </authorList>
    </citation>
    <scope>NUCLEOTIDE SEQUENCE [LARGE SCALE GENOMIC DNA]</scope>
    <source>
        <strain evidence="1 2">ATCC 638</strain>
    </source>
</reference>
<dbReference type="AlphaFoldDB" id="T4VFW1"/>
<dbReference type="Proteomes" id="UP000015688">
    <property type="component" value="Unassembled WGS sequence"/>
</dbReference>
<dbReference type="RefSeq" id="WP_021430667.1">
    <property type="nucleotide sequence ID" value="NZ_AVNC01000022.1"/>
</dbReference>
<sequence>MKKIILYVANNGKYEVNKLNDLGEGHKLFNKKMREGNFTYLELGIDKIDIDGEYKIVRKIYR</sequence>
<dbReference type="GeneID" id="67474448"/>
<gene>
    <name evidence="1" type="ORF">C672_3519</name>
</gene>
<evidence type="ECO:0000313" key="1">
    <source>
        <dbReference type="EMBL" id="EQK40015.1"/>
    </source>
</evidence>
<proteinExistence type="predicted"/>
<protein>
    <submittedName>
        <fullName evidence="1">Uncharacterized protein</fullName>
    </submittedName>
</protein>
<organism evidence="1 2">
    <name type="scientific">Paraclostridium bifermentans ATCC 638 = DSM 14991</name>
    <dbReference type="NCBI Taxonomy" id="1233171"/>
    <lineage>
        <taxon>Bacteria</taxon>
        <taxon>Bacillati</taxon>
        <taxon>Bacillota</taxon>
        <taxon>Clostridia</taxon>
        <taxon>Peptostreptococcales</taxon>
        <taxon>Peptostreptococcaceae</taxon>
        <taxon>Paraclostridium</taxon>
    </lineage>
</organism>
<accession>T4VFW1</accession>
<dbReference type="EMBL" id="AVNC01000022">
    <property type="protein sequence ID" value="EQK40015.1"/>
    <property type="molecule type" value="Genomic_DNA"/>
</dbReference>
<evidence type="ECO:0000313" key="2">
    <source>
        <dbReference type="Proteomes" id="UP000015688"/>
    </source>
</evidence>
<name>T4VFW1_PARBF</name>
<dbReference type="PATRIC" id="fig|1233171.3.peg.3387"/>
<comment type="caution">
    <text evidence="1">The sequence shown here is derived from an EMBL/GenBank/DDBJ whole genome shotgun (WGS) entry which is preliminary data.</text>
</comment>